<evidence type="ECO:0000256" key="8">
    <source>
        <dbReference type="ARBA" id="ARBA00022989"/>
    </source>
</evidence>
<sequence length="228" mass="26101">MSETTEKCANNTAASSGSAHTIACRPISEASSVTELSSSNSSLLSDPNSPMCKICHMNAKDGDPLISPCRCAGTMQFIHCGCLMRWSEISSKKSRKPLSCELCQYQYHWHKKFKVRHWQFPHCSRRDKILHVIFFLSVAVMIACAAITVMCFKHDRGHRIDPHRTELTESEIVTLICGVLFFLAFFTAMYVEVKSRNTLYKLLVKFIYLNQQWYIDEYEKKENSPVEV</sequence>
<feature type="domain" description="RING-CH-type" evidence="11">
    <location>
        <begin position="44"/>
        <end position="110"/>
    </location>
</feature>
<dbReference type="GO" id="GO:0016740">
    <property type="term" value="F:transferase activity"/>
    <property type="evidence" value="ECO:0007669"/>
    <property type="project" value="UniProtKB-KW"/>
</dbReference>
<evidence type="ECO:0000256" key="9">
    <source>
        <dbReference type="ARBA" id="ARBA00023136"/>
    </source>
</evidence>
<feature type="transmembrane region" description="Helical" evidence="10">
    <location>
        <begin position="129"/>
        <end position="152"/>
    </location>
</feature>
<protein>
    <submittedName>
        <fullName evidence="12">E3 ubiquitin-protein ligase MARCH1-like protein</fullName>
    </submittedName>
</protein>
<name>A0A443SW58_9ACAR</name>
<keyword evidence="6" id="KW-0833">Ubl conjugation pathway</keyword>
<dbReference type="GO" id="GO:0016020">
    <property type="term" value="C:membrane"/>
    <property type="evidence" value="ECO:0007669"/>
    <property type="project" value="UniProtKB-SubCell"/>
</dbReference>
<dbReference type="InterPro" id="IPR011016">
    <property type="entry name" value="Znf_RING-CH"/>
</dbReference>
<evidence type="ECO:0000256" key="10">
    <source>
        <dbReference type="SAM" id="Phobius"/>
    </source>
</evidence>
<dbReference type="Gene3D" id="3.30.40.10">
    <property type="entry name" value="Zinc/RING finger domain, C3HC4 (zinc finger)"/>
    <property type="match status" value="1"/>
</dbReference>
<evidence type="ECO:0000256" key="4">
    <source>
        <dbReference type="ARBA" id="ARBA00022723"/>
    </source>
</evidence>
<keyword evidence="2" id="KW-0808">Transferase</keyword>
<organism evidence="12 13">
    <name type="scientific">Leptotrombidium deliense</name>
    <dbReference type="NCBI Taxonomy" id="299467"/>
    <lineage>
        <taxon>Eukaryota</taxon>
        <taxon>Metazoa</taxon>
        <taxon>Ecdysozoa</taxon>
        <taxon>Arthropoda</taxon>
        <taxon>Chelicerata</taxon>
        <taxon>Arachnida</taxon>
        <taxon>Acari</taxon>
        <taxon>Acariformes</taxon>
        <taxon>Trombidiformes</taxon>
        <taxon>Prostigmata</taxon>
        <taxon>Anystina</taxon>
        <taxon>Parasitengona</taxon>
        <taxon>Trombiculoidea</taxon>
        <taxon>Trombiculidae</taxon>
        <taxon>Leptotrombidium</taxon>
    </lineage>
</organism>
<dbReference type="CDD" id="cd16495">
    <property type="entry name" value="RING_CH-C4HC3_MARCH"/>
    <property type="match status" value="1"/>
</dbReference>
<dbReference type="OrthoDB" id="264354at2759"/>
<keyword evidence="3 10" id="KW-0812">Transmembrane</keyword>
<reference evidence="12 13" key="1">
    <citation type="journal article" date="2018" name="Gigascience">
        <title>Genomes of trombidid mites reveal novel predicted allergens and laterally-transferred genes associated with secondary metabolism.</title>
        <authorList>
            <person name="Dong X."/>
            <person name="Chaisiri K."/>
            <person name="Xia D."/>
            <person name="Armstrong S.D."/>
            <person name="Fang Y."/>
            <person name="Donnelly M.J."/>
            <person name="Kadowaki T."/>
            <person name="McGarry J.W."/>
            <person name="Darby A.C."/>
            <person name="Makepeace B.L."/>
        </authorList>
    </citation>
    <scope>NUCLEOTIDE SEQUENCE [LARGE SCALE GENOMIC DNA]</scope>
    <source>
        <strain evidence="12">UoL-UT</strain>
    </source>
</reference>
<dbReference type="PANTHER" id="PTHR46065">
    <property type="entry name" value="E3 UBIQUITIN-PROTEIN LIGASE MARCH 2/3 FAMILY MEMBER"/>
    <property type="match status" value="1"/>
</dbReference>
<evidence type="ECO:0000259" key="11">
    <source>
        <dbReference type="PROSITE" id="PS51292"/>
    </source>
</evidence>
<evidence type="ECO:0000256" key="2">
    <source>
        <dbReference type="ARBA" id="ARBA00022679"/>
    </source>
</evidence>
<proteinExistence type="predicted"/>
<dbReference type="PANTHER" id="PTHR46065:SF3">
    <property type="entry name" value="FI20425P1"/>
    <property type="match status" value="1"/>
</dbReference>
<comment type="subcellular location">
    <subcellularLocation>
        <location evidence="1">Membrane</location>
        <topology evidence="1">Multi-pass membrane protein</topology>
    </subcellularLocation>
</comment>
<keyword evidence="4" id="KW-0479">Metal-binding</keyword>
<evidence type="ECO:0000313" key="13">
    <source>
        <dbReference type="Proteomes" id="UP000288716"/>
    </source>
</evidence>
<dbReference type="SUPFAM" id="SSF57850">
    <property type="entry name" value="RING/U-box"/>
    <property type="match status" value="1"/>
</dbReference>
<dbReference type="SMART" id="SM00744">
    <property type="entry name" value="RINGv"/>
    <property type="match status" value="1"/>
</dbReference>
<accession>A0A443SW58</accession>
<dbReference type="Proteomes" id="UP000288716">
    <property type="component" value="Unassembled WGS sequence"/>
</dbReference>
<evidence type="ECO:0000256" key="6">
    <source>
        <dbReference type="ARBA" id="ARBA00022786"/>
    </source>
</evidence>
<keyword evidence="7" id="KW-0862">Zinc</keyword>
<evidence type="ECO:0000313" key="12">
    <source>
        <dbReference type="EMBL" id="RWS31758.1"/>
    </source>
</evidence>
<dbReference type="AlphaFoldDB" id="A0A443SW58"/>
<keyword evidence="5" id="KW-0863">Zinc-finger</keyword>
<dbReference type="Pfam" id="PF12906">
    <property type="entry name" value="RINGv"/>
    <property type="match status" value="1"/>
</dbReference>
<evidence type="ECO:0000256" key="1">
    <source>
        <dbReference type="ARBA" id="ARBA00004141"/>
    </source>
</evidence>
<evidence type="ECO:0000256" key="3">
    <source>
        <dbReference type="ARBA" id="ARBA00022692"/>
    </source>
</evidence>
<gene>
    <name evidence="12" type="ORF">B4U80_00544</name>
</gene>
<dbReference type="InterPro" id="IPR013083">
    <property type="entry name" value="Znf_RING/FYVE/PHD"/>
</dbReference>
<dbReference type="STRING" id="299467.A0A443SW58"/>
<keyword evidence="13" id="KW-1185">Reference proteome</keyword>
<feature type="transmembrane region" description="Helical" evidence="10">
    <location>
        <begin position="172"/>
        <end position="191"/>
    </location>
</feature>
<dbReference type="EMBL" id="NCKV01000070">
    <property type="protein sequence ID" value="RWS31758.1"/>
    <property type="molecule type" value="Genomic_DNA"/>
</dbReference>
<dbReference type="VEuPathDB" id="VectorBase:LDEU000280"/>
<evidence type="ECO:0000256" key="7">
    <source>
        <dbReference type="ARBA" id="ARBA00022833"/>
    </source>
</evidence>
<dbReference type="GO" id="GO:0008270">
    <property type="term" value="F:zinc ion binding"/>
    <property type="evidence" value="ECO:0007669"/>
    <property type="project" value="UniProtKB-KW"/>
</dbReference>
<keyword evidence="9 10" id="KW-0472">Membrane</keyword>
<dbReference type="PROSITE" id="PS51292">
    <property type="entry name" value="ZF_RING_CH"/>
    <property type="match status" value="1"/>
</dbReference>
<keyword evidence="8 10" id="KW-1133">Transmembrane helix</keyword>
<evidence type="ECO:0000256" key="5">
    <source>
        <dbReference type="ARBA" id="ARBA00022771"/>
    </source>
</evidence>
<comment type="caution">
    <text evidence="12">The sequence shown here is derived from an EMBL/GenBank/DDBJ whole genome shotgun (WGS) entry which is preliminary data.</text>
</comment>